<proteinExistence type="predicted"/>
<dbReference type="RefSeq" id="WP_320510451.1">
    <property type="nucleotide sequence ID" value="NZ_JAXCLW010000009.1"/>
</dbReference>
<evidence type="ECO:0000313" key="2">
    <source>
        <dbReference type="EMBL" id="MDY0885379.1"/>
    </source>
</evidence>
<dbReference type="GO" id="GO:0016301">
    <property type="term" value="F:kinase activity"/>
    <property type="evidence" value="ECO:0007669"/>
    <property type="project" value="UniProtKB-KW"/>
</dbReference>
<dbReference type="PANTHER" id="PTHR24359">
    <property type="entry name" value="SERINE/THREONINE-PROTEIN KINASE SBK1"/>
    <property type="match status" value="1"/>
</dbReference>
<dbReference type="PROSITE" id="PS50011">
    <property type="entry name" value="PROTEIN_KINASE_DOM"/>
    <property type="match status" value="1"/>
</dbReference>
<reference evidence="2 3" key="1">
    <citation type="journal article" date="2016" name="Antonie Van Leeuwenhoek">
        <title>Dongia soli sp. nov., isolated from soil from Dokdo, Korea.</title>
        <authorList>
            <person name="Kim D.U."/>
            <person name="Lee H."/>
            <person name="Kim H."/>
            <person name="Kim S.G."/>
            <person name="Ka J.O."/>
        </authorList>
    </citation>
    <scope>NUCLEOTIDE SEQUENCE [LARGE SCALE GENOMIC DNA]</scope>
    <source>
        <strain evidence="2 3">D78</strain>
    </source>
</reference>
<feature type="domain" description="Protein kinase" evidence="1">
    <location>
        <begin position="22"/>
        <end position="257"/>
    </location>
</feature>
<comment type="caution">
    <text evidence="2">The sequence shown here is derived from an EMBL/GenBank/DDBJ whole genome shotgun (WGS) entry which is preliminary data.</text>
</comment>
<dbReference type="PANTHER" id="PTHR24359:SF1">
    <property type="entry name" value="INHIBITOR OF NUCLEAR FACTOR KAPPA-B KINASE EPSILON SUBUNIT HOMOLOG 1-RELATED"/>
    <property type="match status" value="1"/>
</dbReference>
<protein>
    <submittedName>
        <fullName evidence="2">Protein kinase</fullName>
    </submittedName>
</protein>
<dbReference type="Proteomes" id="UP001279642">
    <property type="component" value="Unassembled WGS sequence"/>
</dbReference>
<dbReference type="SMART" id="SM00220">
    <property type="entry name" value="S_TKc"/>
    <property type="match status" value="1"/>
</dbReference>
<dbReference type="EMBL" id="JAXCLW010000009">
    <property type="protein sequence ID" value="MDY0885379.1"/>
    <property type="molecule type" value="Genomic_DNA"/>
</dbReference>
<dbReference type="SUPFAM" id="SSF56112">
    <property type="entry name" value="Protein kinase-like (PK-like)"/>
    <property type="match status" value="1"/>
</dbReference>
<dbReference type="InterPro" id="IPR008271">
    <property type="entry name" value="Ser/Thr_kinase_AS"/>
</dbReference>
<name>A0ABU5EH88_9PROT</name>
<keyword evidence="2" id="KW-0808">Transferase</keyword>
<keyword evidence="2" id="KW-0418">Kinase</keyword>
<sequence length="257" mass="28901">MTAAEKLEGMTLSGGWKVTKHLARRPNGSGGMFSHSYEVEKSDKRGFLKAFDFTDAFEPGAETIELLQILISAYHHEREILAHCRERRLSNVVLAIEHGNVDVPGYSQMEGRVYYLIFEMADGDVRCQMNTNLRLDNVWCMHVLKSVCLGLWQIHKEMIAHQDIKPSNILLYTKAGSKIADFGRSARKGHPVWHDDRKFAGDRSYAPPELLYGYTHADFVPRRMGCDLYMLGNLAAFLFTGVNVTAEICAAESAISA</sequence>
<dbReference type="Gene3D" id="1.10.510.10">
    <property type="entry name" value="Transferase(Phosphotransferase) domain 1"/>
    <property type="match status" value="1"/>
</dbReference>
<dbReference type="InterPro" id="IPR000719">
    <property type="entry name" value="Prot_kinase_dom"/>
</dbReference>
<accession>A0ABU5EH88</accession>
<dbReference type="Pfam" id="PF00069">
    <property type="entry name" value="Pkinase"/>
    <property type="match status" value="1"/>
</dbReference>
<dbReference type="PROSITE" id="PS00108">
    <property type="entry name" value="PROTEIN_KINASE_ST"/>
    <property type="match status" value="1"/>
</dbReference>
<organism evidence="2 3">
    <name type="scientific">Dongia soli</name>
    <dbReference type="NCBI Taxonomy" id="600628"/>
    <lineage>
        <taxon>Bacteria</taxon>
        <taxon>Pseudomonadati</taxon>
        <taxon>Pseudomonadota</taxon>
        <taxon>Alphaproteobacteria</taxon>
        <taxon>Rhodospirillales</taxon>
        <taxon>Dongiaceae</taxon>
        <taxon>Dongia</taxon>
    </lineage>
</organism>
<keyword evidence="3" id="KW-1185">Reference proteome</keyword>
<dbReference type="InterPro" id="IPR011009">
    <property type="entry name" value="Kinase-like_dom_sf"/>
</dbReference>
<evidence type="ECO:0000259" key="1">
    <source>
        <dbReference type="PROSITE" id="PS50011"/>
    </source>
</evidence>
<gene>
    <name evidence="2" type="ORF">SMD27_21230</name>
</gene>
<evidence type="ECO:0000313" key="3">
    <source>
        <dbReference type="Proteomes" id="UP001279642"/>
    </source>
</evidence>